<dbReference type="eggNOG" id="ENOG502T620">
    <property type="taxonomic scope" value="Eukaryota"/>
</dbReference>
<evidence type="ECO:0000313" key="3">
    <source>
        <dbReference type="Proteomes" id="UP000027238"/>
    </source>
</evidence>
<evidence type="ECO:0000313" key="2">
    <source>
        <dbReference type="EMBL" id="KDN72328.1"/>
    </source>
</evidence>
<feature type="region of interest" description="Disordered" evidence="1">
    <location>
        <begin position="103"/>
        <end position="195"/>
    </location>
</feature>
<accession>A0A066XSW7</accession>
<dbReference type="AlphaFoldDB" id="A0A066XSW7"/>
<reference evidence="3" key="1">
    <citation type="journal article" date="2014" name="Genome Announc.">
        <title>Draft genome sequence of Colletotrichum sublineola, a destructive pathogen of cultivated sorghum.</title>
        <authorList>
            <person name="Baroncelli R."/>
            <person name="Sanz-Martin J.M."/>
            <person name="Rech G.E."/>
            <person name="Sukno S.A."/>
            <person name="Thon M.R."/>
        </authorList>
    </citation>
    <scope>NUCLEOTIDE SEQUENCE [LARGE SCALE GENOMIC DNA]</scope>
    <source>
        <strain evidence="3">TX430BB</strain>
    </source>
</reference>
<organism evidence="2 3">
    <name type="scientific">Colletotrichum sublineola</name>
    <name type="common">Sorghum anthracnose fungus</name>
    <dbReference type="NCBI Taxonomy" id="1173701"/>
    <lineage>
        <taxon>Eukaryota</taxon>
        <taxon>Fungi</taxon>
        <taxon>Dikarya</taxon>
        <taxon>Ascomycota</taxon>
        <taxon>Pezizomycotina</taxon>
        <taxon>Sordariomycetes</taxon>
        <taxon>Hypocreomycetidae</taxon>
        <taxon>Glomerellales</taxon>
        <taxon>Glomerellaceae</taxon>
        <taxon>Colletotrichum</taxon>
        <taxon>Colletotrichum graminicola species complex</taxon>
    </lineage>
</organism>
<sequence length="264" mass="28010">MNRICTPACCCDRSTAHLTVRLPLKSPPARTFSWLSTTHPKTQKAGIHSTDEARQVDARTAASSVCTATGYLKLGAGLDTTDETSPIPGRQPSRSADLELLSLGPGLDFAPPTGPSHTPRPADNTVDSALRIPQSMMNGSQQAQEPAPQQPTQPPAASTNANADSNASASANGNSTAAKKRKKDGLKPIITTETPPGRGLLLHNIYGSPAVAIAQQQQQQQQQAVAPPPRMQLHTCWACDAQHVEAHSFDILYAAPRLCDRGNF</sequence>
<proteinExistence type="predicted"/>
<dbReference type="HOGENOM" id="CLU_1053795_0_0_1"/>
<evidence type="ECO:0000256" key="1">
    <source>
        <dbReference type="SAM" id="MobiDB-lite"/>
    </source>
</evidence>
<dbReference type="OrthoDB" id="4851662at2759"/>
<name>A0A066XSW7_COLSU</name>
<gene>
    <name evidence="2" type="ORF">CSUB01_00011</name>
</gene>
<keyword evidence="3" id="KW-1185">Reference proteome</keyword>
<protein>
    <submittedName>
        <fullName evidence="2">Uncharacterized protein</fullName>
    </submittedName>
</protein>
<comment type="caution">
    <text evidence="2">The sequence shown here is derived from an EMBL/GenBank/DDBJ whole genome shotgun (WGS) entry which is preliminary data.</text>
</comment>
<dbReference type="Proteomes" id="UP000027238">
    <property type="component" value="Unassembled WGS sequence"/>
</dbReference>
<feature type="compositionally biased region" description="Low complexity" evidence="1">
    <location>
        <begin position="155"/>
        <end position="177"/>
    </location>
</feature>
<dbReference type="EMBL" id="JMSE01000001">
    <property type="protein sequence ID" value="KDN72328.1"/>
    <property type="molecule type" value="Genomic_DNA"/>
</dbReference>